<protein>
    <submittedName>
        <fullName evidence="1">MIP37025p1</fullName>
    </submittedName>
</protein>
<proteinExistence type="evidence at transcript level"/>
<organism evidence="1">
    <name type="scientific">Drosophila melanogaster</name>
    <name type="common">Fruit fly</name>
    <dbReference type="NCBI Taxonomy" id="7227"/>
    <lineage>
        <taxon>Eukaryota</taxon>
        <taxon>Metazoa</taxon>
        <taxon>Ecdysozoa</taxon>
        <taxon>Arthropoda</taxon>
        <taxon>Hexapoda</taxon>
        <taxon>Insecta</taxon>
        <taxon>Pterygota</taxon>
        <taxon>Neoptera</taxon>
        <taxon>Endopterygota</taxon>
        <taxon>Diptera</taxon>
        <taxon>Brachycera</taxon>
        <taxon>Muscomorpha</taxon>
        <taxon>Ephydroidea</taxon>
        <taxon>Drosophilidae</taxon>
        <taxon>Drosophila</taxon>
        <taxon>Sophophora</taxon>
    </lineage>
</organism>
<sequence>MATNDFGMEKILVAKSWSHVSAARIATATLQLKLIEAGSKEKM</sequence>
<dbReference type="AlphaFoldDB" id="R9UI13"/>
<accession>R9UI13</accession>
<reference evidence="1" key="1">
    <citation type="submission" date="2013-06" db="EMBL/GenBank/DDBJ databases">
        <authorList>
            <person name="Carlson J."/>
            <person name="Booth B."/>
            <person name="Frise E."/>
            <person name="Sandler J."/>
            <person name="Wan K."/>
            <person name="Yu C."/>
            <person name="Celniker S."/>
        </authorList>
    </citation>
    <scope>NUCLEOTIDE SEQUENCE</scope>
</reference>
<dbReference type="EMBL" id="BT150124">
    <property type="protein sequence ID" value="AGN69119.1"/>
    <property type="molecule type" value="mRNA"/>
</dbReference>
<name>R9UI13_DROME</name>
<evidence type="ECO:0000313" key="1">
    <source>
        <dbReference type="EMBL" id="AGN69119.1"/>
    </source>
</evidence>